<keyword evidence="1" id="KW-0812">Transmembrane</keyword>
<dbReference type="AlphaFoldDB" id="A0A944GWU3"/>
<keyword evidence="1" id="KW-1133">Transmembrane helix</keyword>
<dbReference type="InterPro" id="IPR025418">
    <property type="entry name" value="YrhC-like"/>
</dbReference>
<keyword evidence="1" id="KW-0472">Membrane</keyword>
<name>A0A944GWU3_9BACI</name>
<dbReference type="Proteomes" id="UP000761411">
    <property type="component" value="Unassembled WGS sequence"/>
</dbReference>
<feature type="transmembrane region" description="Helical" evidence="1">
    <location>
        <begin position="45"/>
        <end position="66"/>
    </location>
</feature>
<organism evidence="2 3">
    <name type="scientific">Mesobacillus boroniphilus</name>
    <dbReference type="NCBI Taxonomy" id="308892"/>
    <lineage>
        <taxon>Bacteria</taxon>
        <taxon>Bacillati</taxon>
        <taxon>Bacillota</taxon>
        <taxon>Bacilli</taxon>
        <taxon>Bacillales</taxon>
        <taxon>Bacillaceae</taxon>
        <taxon>Mesobacillus</taxon>
    </lineage>
</organism>
<feature type="transmembrane region" description="Helical" evidence="1">
    <location>
        <begin position="21"/>
        <end position="39"/>
    </location>
</feature>
<sequence>MEMDAKQLYEKMVDFKQYATVLLAVGVFFYLGTIIPSETKIMTDLYIATGASIGFLAGSISFFSIAKKYRNQLIETEEGQEMLMKK</sequence>
<keyword evidence="3" id="KW-1185">Reference proteome</keyword>
<evidence type="ECO:0000313" key="3">
    <source>
        <dbReference type="Proteomes" id="UP000761411"/>
    </source>
</evidence>
<evidence type="ECO:0008006" key="4">
    <source>
        <dbReference type="Google" id="ProtNLM"/>
    </source>
</evidence>
<comment type="caution">
    <text evidence="2">The sequence shown here is derived from an EMBL/GenBank/DDBJ whole genome shotgun (WGS) entry which is preliminary data.</text>
</comment>
<reference evidence="2 3" key="1">
    <citation type="journal article" date="2021" name="Microorganisms">
        <title>Bacterial Dimethylsulfoniopropionate Biosynthesis in the East China Sea.</title>
        <authorList>
            <person name="Liu J."/>
            <person name="Zhang Y."/>
            <person name="Liu J."/>
            <person name="Zhong H."/>
            <person name="Williams B.T."/>
            <person name="Zheng Y."/>
            <person name="Curson A.R.J."/>
            <person name="Sun C."/>
            <person name="Sun H."/>
            <person name="Song D."/>
            <person name="Wagner Mackenzie B."/>
            <person name="Bermejo Martinez A."/>
            <person name="Todd J.D."/>
            <person name="Zhang X.H."/>
        </authorList>
    </citation>
    <scope>NUCLEOTIDE SEQUENCE [LARGE SCALE GENOMIC DNA]</scope>
    <source>
        <strain evidence="2 3">ESS08</strain>
    </source>
</reference>
<accession>A0A944GWU3</accession>
<proteinExistence type="predicted"/>
<evidence type="ECO:0000313" key="2">
    <source>
        <dbReference type="EMBL" id="MBS8264999.1"/>
    </source>
</evidence>
<gene>
    <name evidence="2" type="ORF">DYI25_11150</name>
</gene>
<dbReference type="Pfam" id="PF14143">
    <property type="entry name" value="YrhC"/>
    <property type="match status" value="1"/>
</dbReference>
<dbReference type="EMBL" id="QTKX01000001">
    <property type="protein sequence ID" value="MBS8264999.1"/>
    <property type="molecule type" value="Genomic_DNA"/>
</dbReference>
<protein>
    <recommendedName>
        <fullName evidence="4">YrhC-like protein</fullName>
    </recommendedName>
</protein>
<evidence type="ECO:0000256" key="1">
    <source>
        <dbReference type="SAM" id="Phobius"/>
    </source>
</evidence>